<organism evidence="2 3">
    <name type="scientific">Pseudaminobacter soli</name>
    <name type="common">ex Li et al. 2025</name>
    <dbReference type="NCBI Taxonomy" id="1295366"/>
    <lineage>
        <taxon>Bacteria</taxon>
        <taxon>Pseudomonadati</taxon>
        <taxon>Pseudomonadota</taxon>
        <taxon>Alphaproteobacteria</taxon>
        <taxon>Hyphomicrobiales</taxon>
        <taxon>Phyllobacteriaceae</taxon>
        <taxon>Pseudaminobacter</taxon>
    </lineage>
</organism>
<keyword evidence="1" id="KW-0472">Membrane</keyword>
<name>A0A2P7SCG4_9HYPH</name>
<keyword evidence="1" id="KW-1133">Transmembrane helix</keyword>
<feature type="transmembrane region" description="Helical" evidence="1">
    <location>
        <begin position="284"/>
        <end position="303"/>
    </location>
</feature>
<dbReference type="RefSeq" id="WP_106724534.1">
    <property type="nucleotide sequence ID" value="NZ_PXYL01000006.1"/>
</dbReference>
<dbReference type="InterPro" id="IPR046730">
    <property type="entry name" value="DUF6622"/>
</dbReference>
<feature type="transmembrane region" description="Helical" evidence="1">
    <location>
        <begin position="67"/>
        <end position="85"/>
    </location>
</feature>
<dbReference type="InterPro" id="IPR018750">
    <property type="entry name" value="DUF2306_membrane"/>
</dbReference>
<dbReference type="Pfam" id="PF20327">
    <property type="entry name" value="DUF6622"/>
    <property type="match status" value="1"/>
</dbReference>
<keyword evidence="1" id="KW-0812">Transmembrane</keyword>
<gene>
    <name evidence="2" type="ORF">C7I85_13590</name>
</gene>
<reference evidence="2 3" key="1">
    <citation type="submission" date="2018-03" db="EMBL/GenBank/DDBJ databases">
        <title>The draft genome of Mesorhizobium soli JCM 19897.</title>
        <authorList>
            <person name="Li L."/>
            <person name="Liu L."/>
            <person name="Liang L."/>
            <person name="Wang T."/>
            <person name="Zhang X."/>
        </authorList>
    </citation>
    <scope>NUCLEOTIDE SEQUENCE [LARGE SCALE GENOMIC DNA]</scope>
    <source>
        <strain evidence="2 3">JCM 19897</strain>
    </source>
</reference>
<dbReference type="EMBL" id="PXYL01000006">
    <property type="protein sequence ID" value="PSJ60204.1"/>
    <property type="molecule type" value="Genomic_DNA"/>
</dbReference>
<accession>A0A2P7SCG4</accession>
<feature type="transmembrane region" description="Helical" evidence="1">
    <location>
        <begin position="184"/>
        <end position="204"/>
    </location>
</feature>
<protein>
    <recommendedName>
        <fullName evidence="4">DUF2306 domain-containing protein</fullName>
    </recommendedName>
</protein>
<keyword evidence="3" id="KW-1185">Reference proteome</keyword>
<evidence type="ECO:0000256" key="1">
    <source>
        <dbReference type="SAM" id="Phobius"/>
    </source>
</evidence>
<feature type="transmembrane region" description="Helical" evidence="1">
    <location>
        <begin position="210"/>
        <end position="230"/>
    </location>
</feature>
<feature type="transmembrane region" description="Helical" evidence="1">
    <location>
        <begin position="250"/>
        <end position="272"/>
    </location>
</feature>
<feature type="transmembrane region" description="Helical" evidence="1">
    <location>
        <begin position="12"/>
        <end position="32"/>
    </location>
</feature>
<evidence type="ECO:0008006" key="4">
    <source>
        <dbReference type="Google" id="ProtNLM"/>
    </source>
</evidence>
<dbReference type="OrthoDB" id="9815686at2"/>
<sequence>MTLQPLLEASPVIQIHAYAAIAALLLGAAVLFRRKGDRLHKLGGRIWVGLMLIVALSSFFIHTIRMWGPWSPIHLLSILTLFGLAKAVMMIRQRKVMQHARIMKMVYFGGLVIAGFFTFMPGRVMHAVLFGAPEVANQPAAAPAPSASGPSLVQIVAGTPLWVWPLLAYALWAGWSMSRDRDTALWRMAVMPALMLGLSIYGLAASGLTLVSLAAYMVGAGLGAFIGQAVARRRPAEVLAGGMIRQKGDWLPFVLILGIFATRYVQGAALALHPELATNMGFGLGGAFLSGLFAATMIVRTLASLPSQALRQLPRPQSAK</sequence>
<dbReference type="Proteomes" id="UP000240653">
    <property type="component" value="Unassembled WGS sequence"/>
</dbReference>
<feature type="transmembrane region" description="Helical" evidence="1">
    <location>
        <begin position="152"/>
        <end position="172"/>
    </location>
</feature>
<feature type="transmembrane region" description="Helical" evidence="1">
    <location>
        <begin position="44"/>
        <end position="61"/>
    </location>
</feature>
<comment type="caution">
    <text evidence="2">The sequence shown here is derived from an EMBL/GenBank/DDBJ whole genome shotgun (WGS) entry which is preliminary data.</text>
</comment>
<proteinExistence type="predicted"/>
<feature type="transmembrane region" description="Helical" evidence="1">
    <location>
        <begin position="106"/>
        <end position="132"/>
    </location>
</feature>
<evidence type="ECO:0000313" key="3">
    <source>
        <dbReference type="Proteomes" id="UP000240653"/>
    </source>
</evidence>
<dbReference type="Pfam" id="PF10067">
    <property type="entry name" value="DUF2306"/>
    <property type="match status" value="1"/>
</dbReference>
<dbReference type="AlphaFoldDB" id="A0A2P7SCG4"/>
<evidence type="ECO:0000313" key="2">
    <source>
        <dbReference type="EMBL" id="PSJ60204.1"/>
    </source>
</evidence>